<dbReference type="Gramene" id="Jr07_36130_p2">
    <property type="protein sequence ID" value="cds.Jr07_36130_p2"/>
    <property type="gene ID" value="Jr07_36130"/>
</dbReference>
<gene>
    <name evidence="2" type="ORF">F2P56_017097</name>
</gene>
<feature type="non-terminal residue" evidence="2">
    <location>
        <position position="1"/>
    </location>
</feature>
<proteinExistence type="predicted"/>
<reference evidence="2" key="1">
    <citation type="submission" date="2015-10" db="EMBL/GenBank/DDBJ databases">
        <authorList>
            <person name="Martinez-Garcia P.J."/>
            <person name="Crepeau M.W."/>
            <person name="Puiu D."/>
            <person name="Gonzalez-Ibeas D."/>
            <person name="Whalen J."/>
            <person name="Stevens K."/>
            <person name="Paul R."/>
            <person name="Butterfield T."/>
            <person name="Britton M."/>
            <person name="Reagan R."/>
            <person name="Chakraborty S."/>
            <person name="Walawage S.L."/>
            <person name="Vasquez-Gross H.A."/>
            <person name="Cardeno C."/>
            <person name="Famula R."/>
            <person name="Pratt K."/>
            <person name="Kuruganti S."/>
            <person name="Aradhya M.K."/>
            <person name="Leslie C.A."/>
            <person name="Dandekar A.M."/>
            <person name="Salzberg S.L."/>
            <person name="Wegrzyn J.L."/>
            <person name="Langley C.H."/>
            <person name="Neale D.B."/>
        </authorList>
    </citation>
    <scope>NUCLEOTIDE SEQUENCE</scope>
    <source>
        <tissue evidence="2">Leaves</tissue>
    </source>
</reference>
<comment type="caution">
    <text evidence="2">The sequence shown here is derived from an EMBL/GenBank/DDBJ whole genome shotgun (WGS) entry which is preliminary data.</text>
</comment>
<feature type="compositionally biased region" description="Basic residues" evidence="1">
    <location>
        <begin position="18"/>
        <end position="28"/>
    </location>
</feature>
<name>A0A833XHL9_JUGRE</name>
<dbReference type="Proteomes" id="UP000619265">
    <property type="component" value="Unassembled WGS sequence"/>
</dbReference>
<sequence length="112" mass="12786">RTVPHPPPKSHVLYTAKRSTRPPKLTHRKQSDRLSESVADNLLTCAQSIFSPSPSLFPSQISYSLALAFISSTFGFIERREREREEERKTETETETETETKRGIHFVVVGGW</sequence>
<evidence type="ECO:0000256" key="1">
    <source>
        <dbReference type="SAM" id="MobiDB-lite"/>
    </source>
</evidence>
<protein>
    <submittedName>
        <fullName evidence="2">Uncharacterized protein</fullName>
    </submittedName>
</protein>
<dbReference type="EMBL" id="LIHL02000007">
    <property type="protein sequence ID" value="KAF5467252.1"/>
    <property type="molecule type" value="Genomic_DNA"/>
</dbReference>
<dbReference type="AlphaFoldDB" id="A0A833XHL9"/>
<reference evidence="2" key="2">
    <citation type="submission" date="2020-03" db="EMBL/GenBank/DDBJ databases">
        <title>Walnut 2.0.</title>
        <authorList>
            <person name="Marrano A."/>
            <person name="Britton M."/>
            <person name="Zimin A.V."/>
            <person name="Zaini P.A."/>
            <person name="Workman R."/>
            <person name="Puiu D."/>
            <person name="Bianco L."/>
            <person name="Allen B.J."/>
            <person name="Troggio M."/>
            <person name="Leslie C.A."/>
            <person name="Timp W."/>
            <person name="Dendekar A."/>
            <person name="Salzberg S.L."/>
            <person name="Neale D.B."/>
        </authorList>
    </citation>
    <scope>NUCLEOTIDE SEQUENCE</scope>
    <source>
        <tissue evidence="2">Leaves</tissue>
    </source>
</reference>
<feature type="region of interest" description="Disordered" evidence="1">
    <location>
        <begin position="1"/>
        <end position="33"/>
    </location>
</feature>
<evidence type="ECO:0000313" key="3">
    <source>
        <dbReference type="Proteomes" id="UP000619265"/>
    </source>
</evidence>
<organism evidence="2 3">
    <name type="scientific">Juglans regia</name>
    <name type="common">English walnut</name>
    <dbReference type="NCBI Taxonomy" id="51240"/>
    <lineage>
        <taxon>Eukaryota</taxon>
        <taxon>Viridiplantae</taxon>
        <taxon>Streptophyta</taxon>
        <taxon>Embryophyta</taxon>
        <taxon>Tracheophyta</taxon>
        <taxon>Spermatophyta</taxon>
        <taxon>Magnoliopsida</taxon>
        <taxon>eudicotyledons</taxon>
        <taxon>Gunneridae</taxon>
        <taxon>Pentapetalae</taxon>
        <taxon>rosids</taxon>
        <taxon>fabids</taxon>
        <taxon>Fagales</taxon>
        <taxon>Juglandaceae</taxon>
        <taxon>Juglans</taxon>
    </lineage>
</organism>
<accession>A0A833XHL9</accession>
<feature type="region of interest" description="Disordered" evidence="1">
    <location>
        <begin position="80"/>
        <end position="100"/>
    </location>
</feature>
<evidence type="ECO:0000313" key="2">
    <source>
        <dbReference type="EMBL" id="KAF5467252.1"/>
    </source>
</evidence>